<evidence type="ECO:0000259" key="5">
    <source>
        <dbReference type="PROSITE" id="PS50977"/>
    </source>
</evidence>
<gene>
    <name evidence="6" type="ordered locus">Cfla_0252</name>
</gene>
<dbReference type="OrthoDB" id="3210235at2"/>
<reference evidence="6 7" key="1">
    <citation type="journal article" date="2010" name="Stand. Genomic Sci.">
        <title>Complete genome sequence of Cellulomonas flavigena type strain (134).</title>
        <authorList>
            <person name="Abt B."/>
            <person name="Foster B."/>
            <person name="Lapidus A."/>
            <person name="Clum A."/>
            <person name="Sun H."/>
            <person name="Pukall R."/>
            <person name="Lucas S."/>
            <person name="Glavina Del Rio T."/>
            <person name="Nolan M."/>
            <person name="Tice H."/>
            <person name="Cheng J.F."/>
            <person name="Pitluck S."/>
            <person name="Liolios K."/>
            <person name="Ivanova N."/>
            <person name="Mavromatis K."/>
            <person name="Ovchinnikova G."/>
            <person name="Pati A."/>
            <person name="Goodwin L."/>
            <person name="Chen A."/>
            <person name="Palaniappan K."/>
            <person name="Land M."/>
            <person name="Hauser L."/>
            <person name="Chang Y.J."/>
            <person name="Jeffries C.D."/>
            <person name="Rohde M."/>
            <person name="Goker M."/>
            <person name="Woyke T."/>
            <person name="Bristow J."/>
            <person name="Eisen J.A."/>
            <person name="Markowitz V."/>
            <person name="Hugenholtz P."/>
            <person name="Kyrpides N.C."/>
            <person name="Klenk H.P."/>
        </authorList>
    </citation>
    <scope>NUCLEOTIDE SEQUENCE [LARGE SCALE GENOMIC DNA]</scope>
    <source>
        <strain evidence="7">ATCC 482 / DSM 20109 / BCRC 11376 / JCM 18109 / NBRC 3775 / NCIMB 8073 / NRS 134</strain>
    </source>
</reference>
<keyword evidence="3" id="KW-0804">Transcription</keyword>
<dbReference type="InterPro" id="IPR009057">
    <property type="entry name" value="Homeodomain-like_sf"/>
</dbReference>
<dbReference type="eggNOG" id="COG1309">
    <property type="taxonomic scope" value="Bacteria"/>
</dbReference>
<dbReference type="InterPro" id="IPR001647">
    <property type="entry name" value="HTH_TetR"/>
</dbReference>
<name>D5UGI8_CELFN</name>
<dbReference type="KEGG" id="cfl:Cfla_0252"/>
<accession>D5UGI8</accession>
<dbReference type="InterPro" id="IPR036271">
    <property type="entry name" value="Tet_transcr_reg_TetR-rel_C_sf"/>
</dbReference>
<dbReference type="Pfam" id="PF17920">
    <property type="entry name" value="TetR_C_16"/>
    <property type="match status" value="1"/>
</dbReference>
<dbReference type="GO" id="GO:0000976">
    <property type="term" value="F:transcription cis-regulatory region binding"/>
    <property type="evidence" value="ECO:0007669"/>
    <property type="project" value="TreeGrafter"/>
</dbReference>
<dbReference type="InterPro" id="IPR041678">
    <property type="entry name" value="TetR_C_16"/>
</dbReference>
<dbReference type="RefSeq" id="WP_013115505.1">
    <property type="nucleotide sequence ID" value="NC_014151.1"/>
</dbReference>
<dbReference type="GO" id="GO:0003700">
    <property type="term" value="F:DNA-binding transcription factor activity"/>
    <property type="evidence" value="ECO:0007669"/>
    <property type="project" value="TreeGrafter"/>
</dbReference>
<keyword evidence="2 4" id="KW-0238">DNA-binding</keyword>
<dbReference type="Pfam" id="PF00440">
    <property type="entry name" value="TetR_N"/>
    <property type="match status" value="1"/>
</dbReference>
<evidence type="ECO:0000256" key="2">
    <source>
        <dbReference type="ARBA" id="ARBA00023125"/>
    </source>
</evidence>
<proteinExistence type="predicted"/>
<dbReference type="HOGENOM" id="CLU_069356_10_0_11"/>
<evidence type="ECO:0000313" key="6">
    <source>
        <dbReference type="EMBL" id="ADG73171.1"/>
    </source>
</evidence>
<dbReference type="Gene3D" id="1.10.10.60">
    <property type="entry name" value="Homeodomain-like"/>
    <property type="match status" value="1"/>
</dbReference>
<dbReference type="InterPro" id="IPR050109">
    <property type="entry name" value="HTH-type_TetR-like_transc_reg"/>
</dbReference>
<dbReference type="PRINTS" id="PR00455">
    <property type="entry name" value="HTHTETR"/>
</dbReference>
<evidence type="ECO:0000256" key="3">
    <source>
        <dbReference type="ARBA" id="ARBA00023163"/>
    </source>
</evidence>
<keyword evidence="1" id="KW-0805">Transcription regulation</keyword>
<keyword evidence="7" id="KW-1185">Reference proteome</keyword>
<dbReference type="SUPFAM" id="SSF46689">
    <property type="entry name" value="Homeodomain-like"/>
    <property type="match status" value="1"/>
</dbReference>
<dbReference type="PANTHER" id="PTHR30055:SF234">
    <property type="entry name" value="HTH-TYPE TRANSCRIPTIONAL REGULATOR BETI"/>
    <property type="match status" value="1"/>
</dbReference>
<feature type="DNA-binding region" description="H-T-H motif" evidence="4">
    <location>
        <begin position="38"/>
        <end position="57"/>
    </location>
</feature>
<dbReference type="AlphaFoldDB" id="D5UGI8"/>
<feature type="domain" description="HTH tetR-type" evidence="5">
    <location>
        <begin position="16"/>
        <end position="75"/>
    </location>
</feature>
<dbReference type="Proteomes" id="UP000000849">
    <property type="component" value="Chromosome"/>
</dbReference>
<dbReference type="PROSITE" id="PS50977">
    <property type="entry name" value="HTH_TETR_2"/>
    <property type="match status" value="1"/>
</dbReference>
<evidence type="ECO:0000256" key="1">
    <source>
        <dbReference type="ARBA" id="ARBA00023015"/>
    </source>
</evidence>
<organism evidence="6 7">
    <name type="scientific">Cellulomonas flavigena (strain ATCC 482 / DSM 20109 / BCRC 11376 / JCM 18109 / NBRC 3775 / NCIMB 8073 / NRS 134)</name>
    <dbReference type="NCBI Taxonomy" id="446466"/>
    <lineage>
        <taxon>Bacteria</taxon>
        <taxon>Bacillati</taxon>
        <taxon>Actinomycetota</taxon>
        <taxon>Actinomycetes</taxon>
        <taxon>Micrococcales</taxon>
        <taxon>Cellulomonadaceae</taxon>
        <taxon>Cellulomonas</taxon>
    </lineage>
</organism>
<protein>
    <submittedName>
        <fullName evidence="6">Transcriptional regulator, TetR family</fullName>
    </submittedName>
</protein>
<dbReference type="SUPFAM" id="SSF48498">
    <property type="entry name" value="Tetracyclin repressor-like, C-terminal domain"/>
    <property type="match status" value="1"/>
</dbReference>
<sequence>MPTERARPTGRRPGESGTRDAIRDAALRLFAEHGYGASVRAIATAAGVDPGLVRHYYGDKDGLFTTVVAERLHLAPLLAQTLAADPEVAAPEFARAYLGIWEQPAVRPLLLAIVRSATSSSRAAHMLRDMLGTRIRSASGGDPERERRLALAGASLMGIAVARHVVGVGPLAEMPYDELVEHVTPAVRGYLAGE</sequence>
<evidence type="ECO:0000256" key="4">
    <source>
        <dbReference type="PROSITE-ProRule" id="PRU00335"/>
    </source>
</evidence>
<dbReference type="STRING" id="446466.Cfla_0252"/>
<dbReference type="PANTHER" id="PTHR30055">
    <property type="entry name" value="HTH-TYPE TRANSCRIPTIONAL REGULATOR RUTR"/>
    <property type="match status" value="1"/>
</dbReference>
<dbReference type="Gene3D" id="1.10.357.10">
    <property type="entry name" value="Tetracycline Repressor, domain 2"/>
    <property type="match status" value="1"/>
</dbReference>
<evidence type="ECO:0000313" key="7">
    <source>
        <dbReference type="Proteomes" id="UP000000849"/>
    </source>
</evidence>
<dbReference type="EMBL" id="CP001964">
    <property type="protein sequence ID" value="ADG73171.1"/>
    <property type="molecule type" value="Genomic_DNA"/>
</dbReference>